<feature type="transmembrane region" description="Helical" evidence="1">
    <location>
        <begin position="20"/>
        <end position="38"/>
    </location>
</feature>
<keyword evidence="4" id="KW-1185">Reference proteome</keyword>
<name>A0ABN2XNK0_9ACTN</name>
<dbReference type="Proteomes" id="UP001500575">
    <property type="component" value="Unassembled WGS sequence"/>
</dbReference>
<evidence type="ECO:0000313" key="3">
    <source>
        <dbReference type="EMBL" id="GAA2114414.1"/>
    </source>
</evidence>
<accession>A0ABN2XNK0</accession>
<dbReference type="InterPro" id="IPR003675">
    <property type="entry name" value="Rce1/LyrA-like_dom"/>
</dbReference>
<dbReference type="EMBL" id="BAAAQQ010000002">
    <property type="protein sequence ID" value="GAA2114414.1"/>
    <property type="molecule type" value="Genomic_DNA"/>
</dbReference>
<feature type="domain" description="CAAX prenyl protease 2/Lysostaphin resistance protein A-like" evidence="2">
    <location>
        <begin position="95"/>
        <end position="198"/>
    </location>
</feature>
<gene>
    <name evidence="3" type="ORF">GCM10009843_02840</name>
</gene>
<keyword evidence="1" id="KW-0812">Transmembrane</keyword>
<evidence type="ECO:0000256" key="1">
    <source>
        <dbReference type="SAM" id="Phobius"/>
    </source>
</evidence>
<feature type="transmembrane region" description="Helical" evidence="1">
    <location>
        <begin position="59"/>
        <end position="78"/>
    </location>
</feature>
<evidence type="ECO:0000259" key="2">
    <source>
        <dbReference type="Pfam" id="PF02517"/>
    </source>
</evidence>
<protein>
    <recommendedName>
        <fullName evidence="2">CAAX prenyl protease 2/Lysostaphin resistance protein A-like domain-containing protein</fullName>
    </recommendedName>
</protein>
<dbReference type="Pfam" id="PF02517">
    <property type="entry name" value="Rce1-like"/>
    <property type="match status" value="1"/>
</dbReference>
<evidence type="ECO:0000313" key="4">
    <source>
        <dbReference type="Proteomes" id="UP001500575"/>
    </source>
</evidence>
<sequence>MPAGWLFLGLPLFIDSPVEPFVLATLFLGMVPAALLLTRYSTDATIGGLLRDSVRLPRPLALLLPALLMIPAATWVVAAGLGVQTELSNGFLTGLAVNVFSSVLIINLWEEMVWAGFVQRQALRRWGFIRSAILTAMLFTGIHMPLVFYGADGTADVLYNVGVMLVSGLGMRLLIGAFDQWGRGSILALALLHASFNVSSELVDSDHDWVRYAVTLGLGLTVLLFPRIRRARAAGTDR</sequence>
<proteinExistence type="predicted"/>
<keyword evidence="1" id="KW-1133">Transmembrane helix</keyword>
<feature type="transmembrane region" description="Helical" evidence="1">
    <location>
        <begin position="209"/>
        <end position="228"/>
    </location>
</feature>
<comment type="caution">
    <text evidence="3">The sequence shown here is derived from an EMBL/GenBank/DDBJ whole genome shotgun (WGS) entry which is preliminary data.</text>
</comment>
<feature type="transmembrane region" description="Helical" evidence="1">
    <location>
        <begin position="90"/>
        <end position="109"/>
    </location>
</feature>
<feature type="transmembrane region" description="Helical" evidence="1">
    <location>
        <begin position="129"/>
        <end position="151"/>
    </location>
</feature>
<reference evidence="3 4" key="1">
    <citation type="journal article" date="2019" name="Int. J. Syst. Evol. Microbiol.">
        <title>The Global Catalogue of Microorganisms (GCM) 10K type strain sequencing project: providing services to taxonomists for standard genome sequencing and annotation.</title>
        <authorList>
            <consortium name="The Broad Institute Genomics Platform"/>
            <consortium name="The Broad Institute Genome Sequencing Center for Infectious Disease"/>
            <person name="Wu L."/>
            <person name="Ma J."/>
        </authorList>
    </citation>
    <scope>NUCLEOTIDE SEQUENCE [LARGE SCALE GENOMIC DNA]</scope>
    <source>
        <strain evidence="3 4">JCM 16021</strain>
    </source>
</reference>
<keyword evidence="1" id="KW-0472">Membrane</keyword>
<organism evidence="3 4">
    <name type="scientific">Nocardioides bigeumensis</name>
    <dbReference type="NCBI Taxonomy" id="433657"/>
    <lineage>
        <taxon>Bacteria</taxon>
        <taxon>Bacillati</taxon>
        <taxon>Actinomycetota</taxon>
        <taxon>Actinomycetes</taxon>
        <taxon>Propionibacteriales</taxon>
        <taxon>Nocardioidaceae</taxon>
        <taxon>Nocardioides</taxon>
    </lineage>
</organism>